<gene>
    <name evidence="9" type="ORF">J057_15750</name>
</gene>
<keyword evidence="6 8" id="KW-1133">Transmembrane helix</keyword>
<evidence type="ECO:0000256" key="1">
    <source>
        <dbReference type="ARBA" id="ARBA00004651"/>
    </source>
</evidence>
<feature type="transmembrane region" description="Helical" evidence="8">
    <location>
        <begin position="427"/>
        <end position="443"/>
    </location>
</feature>
<keyword evidence="4" id="KW-1003">Cell membrane</keyword>
<proteinExistence type="inferred from homology"/>
<evidence type="ECO:0000256" key="5">
    <source>
        <dbReference type="ARBA" id="ARBA00022692"/>
    </source>
</evidence>
<dbReference type="InterPro" id="IPR001463">
    <property type="entry name" value="Na/Ala_symport"/>
</dbReference>
<dbReference type="Pfam" id="PF01235">
    <property type="entry name" value="Na_Ala_symp"/>
    <property type="match status" value="1"/>
</dbReference>
<evidence type="ECO:0000256" key="7">
    <source>
        <dbReference type="ARBA" id="ARBA00023136"/>
    </source>
</evidence>
<evidence type="ECO:0000256" key="3">
    <source>
        <dbReference type="ARBA" id="ARBA00022448"/>
    </source>
</evidence>
<dbReference type="Gene3D" id="1.20.1740.10">
    <property type="entry name" value="Amino acid/polyamine transporter I"/>
    <property type="match status" value="1"/>
</dbReference>
<protein>
    <submittedName>
        <fullName evidence="9">Sodium:alanine symporter family protein</fullName>
    </submittedName>
</protein>
<evidence type="ECO:0000256" key="6">
    <source>
        <dbReference type="ARBA" id="ARBA00022989"/>
    </source>
</evidence>
<dbReference type="PANTHER" id="PTHR30330">
    <property type="entry name" value="AGSS FAMILY TRANSPORTER, SODIUM-ALANINE"/>
    <property type="match status" value="1"/>
</dbReference>
<dbReference type="NCBIfam" id="TIGR00835">
    <property type="entry name" value="agcS"/>
    <property type="match status" value="1"/>
</dbReference>
<dbReference type="GO" id="GO:0005886">
    <property type="term" value="C:plasma membrane"/>
    <property type="evidence" value="ECO:0007669"/>
    <property type="project" value="UniProtKB-SubCell"/>
</dbReference>
<dbReference type="GO" id="GO:0005283">
    <property type="term" value="F:amino acid:sodium symporter activity"/>
    <property type="evidence" value="ECO:0007669"/>
    <property type="project" value="InterPro"/>
</dbReference>
<evidence type="ECO:0000313" key="10">
    <source>
        <dbReference type="Proteomes" id="UP000013165"/>
    </source>
</evidence>
<feature type="transmembrane region" description="Helical" evidence="8">
    <location>
        <begin position="14"/>
        <end position="34"/>
    </location>
</feature>
<evidence type="ECO:0000313" key="9">
    <source>
        <dbReference type="EMBL" id="ENO12866.2"/>
    </source>
</evidence>
<keyword evidence="7 8" id="KW-0472">Membrane</keyword>
<dbReference type="RefSeq" id="WP_040882538.1">
    <property type="nucleotide sequence ID" value="NZ_AP028878.1"/>
</dbReference>
<dbReference type="Proteomes" id="UP000013165">
    <property type="component" value="Unassembled WGS sequence"/>
</dbReference>
<feature type="transmembrane region" description="Helical" evidence="8">
    <location>
        <begin position="222"/>
        <end position="241"/>
    </location>
</feature>
<dbReference type="eggNOG" id="COG1115">
    <property type="taxonomic scope" value="Bacteria"/>
</dbReference>
<feature type="transmembrane region" description="Helical" evidence="8">
    <location>
        <begin position="403"/>
        <end position="421"/>
    </location>
</feature>
<reference evidence="9 10" key="1">
    <citation type="journal article" date="2013" name="Genome Announc.">
        <title>Genome Sequence of the Polycyclic Aromatic Hydrocarbon-Degrading Bacterium Strain Marinobacter nanhaiticus D15-8WT.</title>
        <authorList>
            <person name="Cui Z."/>
            <person name="Gao W."/>
            <person name="Li Q."/>
            <person name="Xu G."/>
            <person name="Zheng L."/>
        </authorList>
    </citation>
    <scope>NUCLEOTIDE SEQUENCE [LARGE SCALE GENOMIC DNA]</scope>
    <source>
        <strain evidence="9 10">D15-8W</strain>
    </source>
</reference>
<dbReference type="PANTHER" id="PTHR30330:SF3">
    <property type="entry name" value="TRANSCRIPTIONAL REGULATOR, LRP FAMILY"/>
    <property type="match status" value="1"/>
</dbReference>
<evidence type="ECO:0000256" key="4">
    <source>
        <dbReference type="ARBA" id="ARBA00022475"/>
    </source>
</evidence>
<name>N6WMZ6_9GAMM</name>
<accession>N6WMZ6</accession>
<dbReference type="OrthoDB" id="9806926at2"/>
<comment type="subcellular location">
    <subcellularLocation>
        <location evidence="8">Cell inner membrane</location>
        <topology evidence="8">Multi-pass membrane protein</topology>
    </subcellularLocation>
    <subcellularLocation>
        <location evidence="1">Cell membrane</location>
        <topology evidence="1">Multi-pass membrane protein</topology>
    </subcellularLocation>
</comment>
<feature type="transmembrane region" description="Helical" evidence="8">
    <location>
        <begin position="364"/>
        <end position="383"/>
    </location>
</feature>
<evidence type="ECO:0000256" key="2">
    <source>
        <dbReference type="ARBA" id="ARBA00009261"/>
    </source>
</evidence>
<dbReference type="EMBL" id="APLQ01000014">
    <property type="protein sequence ID" value="ENO12866.2"/>
    <property type="molecule type" value="Genomic_DNA"/>
</dbReference>
<keyword evidence="5 8" id="KW-0812">Transmembrane</keyword>
<keyword evidence="8" id="KW-0997">Cell inner membrane</keyword>
<feature type="transmembrane region" description="Helical" evidence="8">
    <location>
        <begin position="190"/>
        <end position="210"/>
    </location>
</feature>
<feature type="transmembrane region" description="Helical" evidence="8">
    <location>
        <begin position="309"/>
        <end position="331"/>
    </location>
</feature>
<comment type="similarity">
    <text evidence="2 8">Belongs to the alanine or glycine:cation symporter (AGCS) (TC 2.A.25) family.</text>
</comment>
<organism evidence="9 10">
    <name type="scientific">Marinobacter nanhaiticus D15-8W</name>
    <dbReference type="NCBI Taxonomy" id="626887"/>
    <lineage>
        <taxon>Bacteria</taxon>
        <taxon>Pseudomonadati</taxon>
        <taxon>Pseudomonadota</taxon>
        <taxon>Gammaproteobacteria</taxon>
        <taxon>Pseudomonadales</taxon>
        <taxon>Marinobacteraceae</taxon>
        <taxon>Marinobacter</taxon>
    </lineage>
</organism>
<keyword evidence="8" id="KW-0769">Symport</keyword>
<sequence length="461" mass="49465">MKAIESFLQSVSNFLWGIPLIILLVGGGLFFLFYSRALPYRHFGHAIDILRGKHDRSSDPGDISHFQALSAALSGTLGMGNIAGVAFAVSYGGPSTVVWMWVTALVGVATKFFTCSLAIMYRGEDSKGNIQGGPMYVIREGLGRRWMPLAIFFCLAGLIGTLPVFQINQLTETMRDAILLPYNVIGEDQVTLFNFWFGLGIAALVAYVIFGGVRRVGYYAARLVPTMVVAYLLCVIAILAVNASQILPALGTIFTHALQADLSSVAAGGLMGVLITGIRQGAFSNEAGIGTEVMAHGAARTKEPIREGLVAMMGPVVDTLIVCTLTALVLLTTGVWSKESGDNVSGAALTAEAFAQSLGAAGPWIIMVLVTVFSMSTMFTFWYYGAKCLGFLIGAEHQGWYRYIYIVLIVVGAVISLKAVVFLITTGYALMAIPTMIASLLLAPKVMDAAQRYFEPSTSRR</sequence>
<feature type="transmembrane region" description="Helical" evidence="8">
    <location>
        <begin position="253"/>
        <end position="275"/>
    </location>
</feature>
<dbReference type="HOGENOM" id="CLU_024867_1_1_6"/>
<keyword evidence="3 8" id="KW-0813">Transport</keyword>
<feature type="transmembrane region" description="Helical" evidence="8">
    <location>
        <begin position="149"/>
        <end position="170"/>
    </location>
</feature>
<dbReference type="AlphaFoldDB" id="N6WMZ6"/>
<comment type="caution">
    <text evidence="9">The sequence shown here is derived from an EMBL/GenBank/DDBJ whole genome shotgun (WGS) entry which is preliminary data.</text>
</comment>
<keyword evidence="10" id="KW-1185">Reference proteome</keyword>
<dbReference type="STRING" id="626887.J057_15750"/>
<evidence type="ECO:0000256" key="8">
    <source>
        <dbReference type="RuleBase" id="RU363064"/>
    </source>
</evidence>
<dbReference type="PATRIC" id="fig|626887.3.peg.3148"/>
<feature type="transmembrane region" description="Helical" evidence="8">
    <location>
        <begin position="98"/>
        <end position="121"/>
    </location>
</feature>
<dbReference type="PRINTS" id="PR00175">
    <property type="entry name" value="NAALASMPORT"/>
</dbReference>